<dbReference type="InterPro" id="IPR055414">
    <property type="entry name" value="LRR_R13L4/SHOC2-like"/>
</dbReference>
<dbReference type="InterPro" id="IPR058922">
    <property type="entry name" value="WHD_DRP"/>
</dbReference>
<feature type="domain" description="Disease resistance R13L4/SHOC-2-like LRR" evidence="4">
    <location>
        <begin position="222"/>
        <end position="419"/>
    </location>
</feature>
<evidence type="ECO:0000256" key="1">
    <source>
        <dbReference type="ARBA" id="ARBA00022737"/>
    </source>
</evidence>
<dbReference type="PANTHER" id="PTHR23155:SF1076">
    <property type="entry name" value="LEUCINE-RICH REPEAT (LRR) FAMILY PROTEIN-RELATED"/>
    <property type="match status" value="1"/>
</dbReference>
<dbReference type="Pfam" id="PF23559">
    <property type="entry name" value="WHD_DRP"/>
    <property type="match status" value="1"/>
</dbReference>
<dbReference type="FunFam" id="1.10.10.10:FF:000322">
    <property type="entry name" value="Probable disease resistance protein At1g63360"/>
    <property type="match status" value="1"/>
</dbReference>
<dbReference type="Pfam" id="PF23598">
    <property type="entry name" value="LRR_14"/>
    <property type="match status" value="1"/>
</dbReference>
<keyword evidence="1" id="KW-0677">Repeat</keyword>
<gene>
    <name evidence="5" type="ORF">Pyn_39997</name>
</gene>
<keyword evidence="6" id="KW-1185">Reference proteome</keyword>
<dbReference type="InterPro" id="IPR036388">
    <property type="entry name" value="WH-like_DNA-bd_sf"/>
</dbReference>
<dbReference type="EMBL" id="PJQY01001398">
    <property type="protein sequence ID" value="PQQ02891.1"/>
    <property type="molecule type" value="Genomic_DNA"/>
</dbReference>
<dbReference type="AlphaFoldDB" id="A0A314YDC4"/>
<dbReference type="SUPFAM" id="SSF52058">
    <property type="entry name" value="L domain-like"/>
    <property type="match status" value="1"/>
</dbReference>
<comment type="caution">
    <text evidence="5">The sequence shown here is derived from an EMBL/GenBank/DDBJ whole genome shotgun (WGS) entry which is preliminary data.</text>
</comment>
<reference evidence="5 6" key="1">
    <citation type="submission" date="2018-02" db="EMBL/GenBank/DDBJ databases">
        <title>Draft genome of wild Prunus yedoensis var. nudiflora.</title>
        <authorList>
            <person name="Baek S."/>
            <person name="Kim J.-H."/>
            <person name="Choi K."/>
            <person name="Kim G.-B."/>
            <person name="Cho A."/>
            <person name="Jang H."/>
            <person name="Shin C.-H."/>
            <person name="Yu H.-J."/>
            <person name="Mun J.-H."/>
        </authorList>
    </citation>
    <scope>NUCLEOTIDE SEQUENCE [LARGE SCALE GENOMIC DNA]</scope>
    <source>
        <strain evidence="6">cv. Jeju island</strain>
        <tissue evidence="5">Leaf</tissue>
    </source>
</reference>
<feature type="domain" description="Disease resistance protein winged helix" evidence="3">
    <location>
        <begin position="44"/>
        <end position="116"/>
    </location>
</feature>
<evidence type="ECO:0000313" key="6">
    <source>
        <dbReference type="Proteomes" id="UP000250321"/>
    </source>
</evidence>
<dbReference type="STRING" id="2094558.A0A314YDC4"/>
<evidence type="ECO:0000259" key="3">
    <source>
        <dbReference type="Pfam" id="PF23559"/>
    </source>
</evidence>
<sequence length="475" mass="55065">MSRHWSQLRLEDRIHKSAAMLDINLSYERLESNELKMCLLSFSIFPEDSVIKKRPLIYWWIGEGFIRSTQDRTAEKVGEEVFENLLTRGLIQSRCRLLNAPTSAVVNSCTMHPWVRHVVISLAESAELFDFEPRWPRMPSYKTSNCRRACLVFDNPISQAENAPNLLTLYNLNDHYLSLKPEWLAKLKKVEVLQLGRWQSSPTHHIEVDDEGFLKGLGPQNMFLKYLSLRGISTITQLPSCIFKLVSLEILDLRACHNLETLPSDISSLRKLTHLDVSECYLLEGMPKGIEKLCSLQVLKGFLVGNRKTTPCKLPDLAKLKKLKRLSIYIGSEATVEDRDFKSLKHISALCHLKISWAVVSPKFKEKIALQSRDFSLPHSLEKLDLQAFPLPFLPDLKPSRLQKLKKLYIRGGELDNLDQCEKGMWTVEILRLKYLRNMKIRWPELKELFPHLRYLEKINCNKIEKDIVWCKALE</sequence>
<dbReference type="PANTHER" id="PTHR23155">
    <property type="entry name" value="DISEASE RESISTANCE PROTEIN RP"/>
    <property type="match status" value="1"/>
</dbReference>
<dbReference type="GO" id="GO:0098542">
    <property type="term" value="P:defense response to other organism"/>
    <property type="evidence" value="ECO:0007669"/>
    <property type="project" value="TreeGrafter"/>
</dbReference>
<keyword evidence="2" id="KW-0611">Plant defense</keyword>
<dbReference type="Gene3D" id="3.80.10.10">
    <property type="entry name" value="Ribonuclease Inhibitor"/>
    <property type="match status" value="1"/>
</dbReference>
<name>A0A314YDC4_PRUYE</name>
<evidence type="ECO:0000259" key="4">
    <source>
        <dbReference type="Pfam" id="PF23598"/>
    </source>
</evidence>
<accession>A0A314YDC4</accession>
<dbReference type="InterPro" id="IPR032675">
    <property type="entry name" value="LRR_dom_sf"/>
</dbReference>
<dbReference type="InterPro" id="IPR044974">
    <property type="entry name" value="Disease_R_plants"/>
</dbReference>
<evidence type="ECO:0000256" key="2">
    <source>
        <dbReference type="ARBA" id="ARBA00022821"/>
    </source>
</evidence>
<proteinExistence type="predicted"/>
<protein>
    <submittedName>
        <fullName evidence="5">Disease resistance RPP13-like protein 4</fullName>
    </submittedName>
</protein>
<organism evidence="5 6">
    <name type="scientific">Prunus yedoensis var. nudiflora</name>
    <dbReference type="NCBI Taxonomy" id="2094558"/>
    <lineage>
        <taxon>Eukaryota</taxon>
        <taxon>Viridiplantae</taxon>
        <taxon>Streptophyta</taxon>
        <taxon>Embryophyta</taxon>
        <taxon>Tracheophyta</taxon>
        <taxon>Spermatophyta</taxon>
        <taxon>Magnoliopsida</taxon>
        <taxon>eudicotyledons</taxon>
        <taxon>Gunneridae</taxon>
        <taxon>Pentapetalae</taxon>
        <taxon>rosids</taxon>
        <taxon>fabids</taxon>
        <taxon>Rosales</taxon>
        <taxon>Rosaceae</taxon>
        <taxon>Amygdaloideae</taxon>
        <taxon>Amygdaleae</taxon>
        <taxon>Prunus</taxon>
    </lineage>
</organism>
<evidence type="ECO:0000313" key="5">
    <source>
        <dbReference type="EMBL" id="PQQ02891.1"/>
    </source>
</evidence>
<dbReference type="OrthoDB" id="1934998at2759"/>
<dbReference type="Proteomes" id="UP000250321">
    <property type="component" value="Unassembled WGS sequence"/>
</dbReference>
<dbReference type="Gene3D" id="1.10.10.10">
    <property type="entry name" value="Winged helix-like DNA-binding domain superfamily/Winged helix DNA-binding domain"/>
    <property type="match status" value="1"/>
</dbReference>